<gene>
    <name evidence="5" type="ORF">BDA96_02G092700</name>
</gene>
<dbReference type="Gramene" id="EER96124">
    <property type="protein sequence ID" value="EER96124"/>
    <property type="gene ID" value="SORBI_3002G089400"/>
</dbReference>
<dbReference type="GO" id="GO:0006952">
    <property type="term" value="P:defense response"/>
    <property type="evidence" value="ECO:0007669"/>
    <property type="project" value="InterPro"/>
</dbReference>
<proteinExistence type="predicted"/>
<dbReference type="InterPro" id="IPR003614">
    <property type="entry name" value="Knottins"/>
</dbReference>
<sequence length="79" mass="8543">MGLSTKLFAVLLLLLIGGYTDTQLGPVTMALARKCESPSHRFQGPCSRDANCATVCRTEGFTGGKCKGLRHRCFCTKDC</sequence>
<evidence type="ECO:0000256" key="2">
    <source>
        <dbReference type="ARBA" id="ARBA00023157"/>
    </source>
</evidence>
<keyword evidence="2" id="KW-1015">Disulfide bond</keyword>
<dbReference type="SMART" id="SM00505">
    <property type="entry name" value="Knot1"/>
    <property type="match status" value="1"/>
</dbReference>
<dbReference type="PANTHER" id="PTHR33147">
    <property type="entry name" value="DEFENSIN-LIKE PROTEIN 1"/>
    <property type="match status" value="1"/>
</dbReference>
<dbReference type="OrthoDB" id="683455at2759"/>
<name>A0A921RLD2_SORBI</name>
<dbReference type="SUPFAM" id="SSF57095">
    <property type="entry name" value="Scorpion toxin-like"/>
    <property type="match status" value="1"/>
</dbReference>
<dbReference type="CDD" id="cd00107">
    <property type="entry name" value="Knot1"/>
    <property type="match status" value="1"/>
</dbReference>
<dbReference type="AlphaFoldDB" id="A0A921RLD2"/>
<dbReference type="KEGG" id="sbi:8081801"/>
<dbReference type="InterPro" id="IPR008176">
    <property type="entry name" value="Defensin_plant"/>
</dbReference>
<dbReference type="Gene3D" id="3.30.30.10">
    <property type="entry name" value="Knottin, scorpion toxin-like"/>
    <property type="match status" value="1"/>
</dbReference>
<dbReference type="PANTHER" id="PTHR33147:SF39">
    <property type="entry name" value="DRO1 PROTEIN-RELATED"/>
    <property type="match status" value="1"/>
</dbReference>
<evidence type="ECO:0000256" key="3">
    <source>
        <dbReference type="SAM" id="SignalP"/>
    </source>
</evidence>
<keyword evidence="1 3" id="KW-0732">Signal</keyword>
<accession>A0A921RLD2</accession>
<evidence type="ECO:0000259" key="4">
    <source>
        <dbReference type="SMART" id="SM00505"/>
    </source>
</evidence>
<evidence type="ECO:0000313" key="6">
    <source>
        <dbReference type="Proteomes" id="UP000807115"/>
    </source>
</evidence>
<organism evidence="5 6">
    <name type="scientific">Sorghum bicolor</name>
    <name type="common">Sorghum</name>
    <name type="synonym">Sorghum vulgare</name>
    <dbReference type="NCBI Taxonomy" id="4558"/>
    <lineage>
        <taxon>Eukaryota</taxon>
        <taxon>Viridiplantae</taxon>
        <taxon>Streptophyta</taxon>
        <taxon>Embryophyta</taxon>
        <taxon>Tracheophyta</taxon>
        <taxon>Spermatophyta</taxon>
        <taxon>Magnoliopsida</taxon>
        <taxon>Liliopsida</taxon>
        <taxon>Poales</taxon>
        <taxon>Poaceae</taxon>
        <taxon>PACMAD clade</taxon>
        <taxon>Panicoideae</taxon>
        <taxon>Andropogonodae</taxon>
        <taxon>Andropogoneae</taxon>
        <taxon>Sorghinae</taxon>
        <taxon>Sorghum</taxon>
    </lineage>
</organism>
<protein>
    <recommendedName>
        <fullName evidence="4">Knottins-like domain-containing protein</fullName>
    </recommendedName>
</protein>
<evidence type="ECO:0000313" key="5">
    <source>
        <dbReference type="EMBL" id="KAG0542312.1"/>
    </source>
</evidence>
<feature type="chain" id="PRO_5037669785" description="Knottins-like domain-containing protein" evidence="3">
    <location>
        <begin position="23"/>
        <end position="79"/>
    </location>
</feature>
<reference evidence="5" key="2">
    <citation type="submission" date="2020-10" db="EMBL/GenBank/DDBJ databases">
        <authorList>
            <person name="Cooper E.A."/>
            <person name="Brenton Z.W."/>
            <person name="Flinn B.S."/>
            <person name="Jenkins J."/>
            <person name="Shu S."/>
            <person name="Flowers D."/>
            <person name="Luo F."/>
            <person name="Wang Y."/>
            <person name="Xia P."/>
            <person name="Barry K."/>
            <person name="Daum C."/>
            <person name="Lipzen A."/>
            <person name="Yoshinaga Y."/>
            <person name="Schmutz J."/>
            <person name="Saski C."/>
            <person name="Vermerris W."/>
            <person name="Kresovich S."/>
        </authorList>
    </citation>
    <scope>NUCLEOTIDE SEQUENCE</scope>
</reference>
<dbReference type="PROSITE" id="PS00940">
    <property type="entry name" value="GAMMA_THIONIN"/>
    <property type="match status" value="1"/>
</dbReference>
<feature type="signal peptide" evidence="3">
    <location>
        <begin position="1"/>
        <end position="22"/>
    </location>
</feature>
<dbReference type="Pfam" id="PF00304">
    <property type="entry name" value="Gamma-thionin"/>
    <property type="match status" value="1"/>
</dbReference>
<dbReference type="PRINTS" id="PR00288">
    <property type="entry name" value="PUROTHIONIN"/>
</dbReference>
<dbReference type="OMA" id="KGNCATI"/>
<reference evidence="5" key="1">
    <citation type="journal article" date="2019" name="BMC Genomics">
        <title>A new reference genome for Sorghum bicolor reveals high levels of sequence similarity between sweet and grain genotypes: implications for the genetics of sugar metabolism.</title>
        <authorList>
            <person name="Cooper E.A."/>
            <person name="Brenton Z.W."/>
            <person name="Flinn B.S."/>
            <person name="Jenkins J."/>
            <person name="Shu S."/>
            <person name="Flowers D."/>
            <person name="Luo F."/>
            <person name="Wang Y."/>
            <person name="Xia P."/>
            <person name="Barry K."/>
            <person name="Daum C."/>
            <person name="Lipzen A."/>
            <person name="Yoshinaga Y."/>
            <person name="Schmutz J."/>
            <person name="Saski C."/>
            <person name="Vermerris W."/>
            <person name="Kresovich S."/>
        </authorList>
    </citation>
    <scope>NUCLEOTIDE SEQUENCE</scope>
</reference>
<dbReference type="EMBL" id="CM027681">
    <property type="protein sequence ID" value="KAG0542312.1"/>
    <property type="molecule type" value="Genomic_DNA"/>
</dbReference>
<feature type="domain" description="Knottins-like" evidence="4">
    <location>
        <begin position="34"/>
        <end position="79"/>
    </location>
</feature>
<dbReference type="InterPro" id="IPR036574">
    <property type="entry name" value="Scorpion_toxin-like_sf"/>
</dbReference>
<evidence type="ECO:0000256" key="1">
    <source>
        <dbReference type="ARBA" id="ARBA00022729"/>
    </source>
</evidence>
<dbReference type="Proteomes" id="UP000807115">
    <property type="component" value="Chromosome 2"/>
</dbReference>
<comment type="caution">
    <text evidence="5">The sequence shown here is derived from an EMBL/GenBank/DDBJ whole genome shotgun (WGS) entry which is preliminary data.</text>
</comment>